<dbReference type="EMBL" id="LIAE01010198">
    <property type="protein sequence ID" value="PAV65706.1"/>
    <property type="molecule type" value="Genomic_DNA"/>
</dbReference>
<dbReference type="Proteomes" id="UP000218231">
    <property type="component" value="Unassembled WGS sequence"/>
</dbReference>
<feature type="region of interest" description="Disordered" evidence="1">
    <location>
        <begin position="94"/>
        <end position="132"/>
    </location>
</feature>
<feature type="region of interest" description="Disordered" evidence="1">
    <location>
        <begin position="37"/>
        <end position="67"/>
    </location>
</feature>
<sequence length="132" mass="14830">MAPGPAPSPIPASFAFLTTYWPIWLLFTVIGFLYFTNPNSSPNDRRQRGSEAKRSRTPVPEAPDVKYNCEEETWPGKRFNVDVQEYEPIDDCRNLLKKKADGPPSTIKESSESSQTIDDNESDKGTVSEESD</sequence>
<dbReference type="AlphaFoldDB" id="A0A2A2JVA7"/>
<reference evidence="3 4" key="1">
    <citation type="journal article" date="2017" name="Curr. Biol.">
        <title>Genome architecture and evolution of a unichromosomal asexual nematode.</title>
        <authorList>
            <person name="Fradin H."/>
            <person name="Zegar C."/>
            <person name="Gutwein M."/>
            <person name="Lucas J."/>
            <person name="Kovtun M."/>
            <person name="Corcoran D."/>
            <person name="Baugh L.R."/>
            <person name="Kiontke K."/>
            <person name="Gunsalus K."/>
            <person name="Fitch D.H."/>
            <person name="Piano F."/>
        </authorList>
    </citation>
    <scope>NUCLEOTIDE SEQUENCE [LARGE SCALE GENOMIC DNA]</scope>
    <source>
        <strain evidence="3">PF1309</strain>
    </source>
</reference>
<proteinExistence type="predicted"/>
<feature type="compositionally biased region" description="Basic and acidic residues" evidence="1">
    <location>
        <begin position="43"/>
        <end position="54"/>
    </location>
</feature>
<name>A0A2A2JVA7_9BILA</name>
<dbReference type="STRING" id="2018661.A0A2A2JVA7"/>
<accession>A0A2A2JVA7</accession>
<feature type="transmembrane region" description="Helical" evidence="2">
    <location>
        <begin position="12"/>
        <end position="36"/>
    </location>
</feature>
<evidence type="ECO:0000313" key="3">
    <source>
        <dbReference type="EMBL" id="PAV65706.1"/>
    </source>
</evidence>
<evidence type="ECO:0000256" key="1">
    <source>
        <dbReference type="SAM" id="MobiDB-lite"/>
    </source>
</evidence>
<evidence type="ECO:0000256" key="2">
    <source>
        <dbReference type="SAM" id="Phobius"/>
    </source>
</evidence>
<keyword evidence="2" id="KW-0472">Membrane</keyword>
<organism evidence="3 4">
    <name type="scientific">Diploscapter pachys</name>
    <dbReference type="NCBI Taxonomy" id="2018661"/>
    <lineage>
        <taxon>Eukaryota</taxon>
        <taxon>Metazoa</taxon>
        <taxon>Ecdysozoa</taxon>
        <taxon>Nematoda</taxon>
        <taxon>Chromadorea</taxon>
        <taxon>Rhabditida</taxon>
        <taxon>Rhabditina</taxon>
        <taxon>Rhabditomorpha</taxon>
        <taxon>Rhabditoidea</taxon>
        <taxon>Rhabditidae</taxon>
        <taxon>Diploscapter</taxon>
    </lineage>
</organism>
<feature type="compositionally biased region" description="Basic and acidic residues" evidence="1">
    <location>
        <begin position="122"/>
        <end position="132"/>
    </location>
</feature>
<evidence type="ECO:0000313" key="4">
    <source>
        <dbReference type="Proteomes" id="UP000218231"/>
    </source>
</evidence>
<dbReference type="OrthoDB" id="5865995at2759"/>
<gene>
    <name evidence="3" type="ORF">WR25_19664</name>
</gene>
<comment type="caution">
    <text evidence="3">The sequence shown here is derived from an EMBL/GenBank/DDBJ whole genome shotgun (WGS) entry which is preliminary data.</text>
</comment>
<keyword evidence="2" id="KW-0812">Transmembrane</keyword>
<protein>
    <submittedName>
        <fullName evidence="3">Uncharacterized protein</fullName>
    </submittedName>
</protein>
<keyword evidence="2" id="KW-1133">Transmembrane helix</keyword>
<keyword evidence="4" id="KW-1185">Reference proteome</keyword>